<keyword evidence="3" id="KW-1185">Reference proteome</keyword>
<sequence>MVITINSLSFILSLLCIPLFLIAISSADFFSFTTKIIGLYPLDIVLGITVITFFLGVIGLKDVREWKAMARGIFTIIFMSVFSIVLTFIIFIGRMLG</sequence>
<protein>
    <submittedName>
        <fullName evidence="2">Cellulose synthase/poly-beta-1,6-N-acetylglucosamine synthase-like glycosyltransferase</fullName>
    </submittedName>
</protein>
<dbReference type="Proteomes" id="UP001549104">
    <property type="component" value="Unassembled WGS sequence"/>
</dbReference>
<evidence type="ECO:0000313" key="2">
    <source>
        <dbReference type="EMBL" id="MET3658735.1"/>
    </source>
</evidence>
<keyword evidence="1" id="KW-0472">Membrane</keyword>
<comment type="caution">
    <text evidence="2">The sequence shown here is derived from an EMBL/GenBank/DDBJ whole genome shotgun (WGS) entry which is preliminary data.</text>
</comment>
<feature type="transmembrane region" description="Helical" evidence="1">
    <location>
        <begin position="37"/>
        <end position="60"/>
    </location>
</feature>
<evidence type="ECO:0000313" key="3">
    <source>
        <dbReference type="Proteomes" id="UP001549104"/>
    </source>
</evidence>
<proteinExistence type="predicted"/>
<feature type="transmembrane region" description="Helical" evidence="1">
    <location>
        <begin position="72"/>
        <end position="92"/>
    </location>
</feature>
<accession>A0ABV2KDN6</accession>
<organism evidence="2 3">
    <name type="scientific">Sporosarcina psychrophila</name>
    <name type="common">Bacillus psychrophilus</name>
    <dbReference type="NCBI Taxonomy" id="1476"/>
    <lineage>
        <taxon>Bacteria</taxon>
        <taxon>Bacillati</taxon>
        <taxon>Bacillota</taxon>
        <taxon>Bacilli</taxon>
        <taxon>Bacillales</taxon>
        <taxon>Caryophanaceae</taxon>
        <taxon>Sporosarcina</taxon>
    </lineage>
</organism>
<keyword evidence="1" id="KW-0812">Transmembrane</keyword>
<reference evidence="2 3" key="1">
    <citation type="submission" date="2024-06" db="EMBL/GenBank/DDBJ databases">
        <title>Sorghum-associated microbial communities from plants grown in Nebraska, USA.</title>
        <authorList>
            <person name="Schachtman D."/>
        </authorList>
    </citation>
    <scope>NUCLEOTIDE SEQUENCE [LARGE SCALE GENOMIC DNA]</scope>
    <source>
        <strain evidence="2 3">1288</strain>
    </source>
</reference>
<dbReference type="EMBL" id="JBEPME010000006">
    <property type="protein sequence ID" value="MET3658735.1"/>
    <property type="molecule type" value="Genomic_DNA"/>
</dbReference>
<evidence type="ECO:0000256" key="1">
    <source>
        <dbReference type="SAM" id="Phobius"/>
    </source>
</evidence>
<gene>
    <name evidence="2" type="ORF">ABIC55_003853</name>
</gene>
<name>A0ABV2KDN6_SPOPS</name>
<keyword evidence="1" id="KW-1133">Transmembrane helix</keyword>